<dbReference type="EMBL" id="QEPW01000012">
    <property type="protein sequence ID" value="RDE90248.1"/>
    <property type="molecule type" value="Genomic_DNA"/>
</dbReference>
<dbReference type="NCBIfam" id="NF033650">
    <property type="entry name" value="ANR_neg_reg"/>
    <property type="match status" value="1"/>
</dbReference>
<dbReference type="RefSeq" id="WP_049372617.1">
    <property type="nucleotide sequence ID" value="NZ_CP125087.1"/>
</dbReference>
<organism evidence="1 2">
    <name type="scientific">Haemophilus parainfluenzae</name>
    <dbReference type="NCBI Taxonomy" id="729"/>
    <lineage>
        <taxon>Bacteria</taxon>
        <taxon>Pseudomonadati</taxon>
        <taxon>Pseudomonadota</taxon>
        <taxon>Gammaproteobacteria</taxon>
        <taxon>Pasteurellales</taxon>
        <taxon>Pasteurellaceae</taxon>
        <taxon>Haemophilus</taxon>
    </lineage>
</organism>
<gene>
    <name evidence="1" type="ORF">DPV87_07480</name>
</gene>
<dbReference type="Proteomes" id="UP000253910">
    <property type="component" value="Unassembled WGS sequence"/>
</dbReference>
<dbReference type="AlphaFoldDB" id="A0A369Z199"/>
<sequence>MKLPFKTNSELAAKEERKKNYQSAYVLWKKASKLTGKEINKHWCISRAEWCQKMHQEEVKLKTRKIYVPH</sequence>
<name>A0A369Z199_HAEPA</name>
<evidence type="ECO:0000313" key="1">
    <source>
        <dbReference type="EMBL" id="RDE90248.1"/>
    </source>
</evidence>
<protein>
    <submittedName>
        <fullName evidence="1">ANR family transcriptional regulator</fullName>
    </submittedName>
</protein>
<reference evidence="1 2" key="1">
    <citation type="submission" date="2018-05" db="EMBL/GenBank/DDBJ databases">
        <title>Draft Genome Sequences for a Diverse set of 7 Haemophilus Species.</title>
        <authorList>
            <person name="Nichols M."/>
            <person name="Topaz N."/>
            <person name="Wang X."/>
            <person name="Wang X."/>
            <person name="Boxrud D."/>
        </authorList>
    </citation>
    <scope>NUCLEOTIDE SEQUENCE [LARGE SCALE GENOMIC DNA]</scope>
    <source>
        <strain evidence="1 2">C2008001710</strain>
    </source>
</reference>
<dbReference type="InterPro" id="IPR047666">
    <property type="entry name" value="ANR_neg_reg"/>
</dbReference>
<evidence type="ECO:0000313" key="2">
    <source>
        <dbReference type="Proteomes" id="UP000253910"/>
    </source>
</evidence>
<proteinExistence type="predicted"/>
<comment type="caution">
    <text evidence="1">The sequence shown here is derived from an EMBL/GenBank/DDBJ whole genome shotgun (WGS) entry which is preliminary data.</text>
</comment>
<accession>A0A369Z199</accession>